<dbReference type="PANTHER" id="PTHR47549">
    <property type="entry name" value="GOLGI APPARATUS MEMBRANE PROTEIN TVP38-RELATED"/>
    <property type="match status" value="1"/>
</dbReference>
<keyword evidence="7 10" id="KW-1133">Transmembrane helix</keyword>
<dbReference type="OrthoDB" id="166803at2759"/>
<reference evidence="12 13" key="1">
    <citation type="journal article" date="2020" name="ISME J.">
        <title>Uncovering the hidden diversity of litter-decomposition mechanisms in mushroom-forming fungi.</title>
        <authorList>
            <person name="Floudas D."/>
            <person name="Bentzer J."/>
            <person name="Ahren D."/>
            <person name="Johansson T."/>
            <person name="Persson P."/>
            <person name="Tunlid A."/>
        </authorList>
    </citation>
    <scope>NUCLEOTIDE SEQUENCE [LARGE SCALE GENOMIC DNA]</scope>
    <source>
        <strain evidence="12 13">CBS 291.85</strain>
    </source>
</reference>
<evidence type="ECO:0000259" key="11">
    <source>
        <dbReference type="Pfam" id="PF09335"/>
    </source>
</evidence>
<proteinExistence type="inferred from homology"/>
<protein>
    <recommendedName>
        <fullName evidence="4">Golgi apparatus membrane protein TVP38</fullName>
    </recommendedName>
    <alternativeName>
        <fullName evidence="5">Golgi apparatus membrane protein tvp38</fullName>
    </alternativeName>
</protein>
<sequence>MSLSPYPSQSHRPTHHYSTSDSDIPLIAPIPVHQHAIPPSYGQANTSSVPMLDVSSSNYSIRPITPSRTPSPTPSEAEALQTKTRIHVIDGSKIDWKKTRNWMISLVMLVVVILFIVFRDKIIHGLEPAARWLRDTPGGFLVPIGIMIIMSFPPLFGHEIIAMLCGIVWPLGYAFLIVAAGTIIGEMANLYVFRYFFSKKSKEFEKNISYACLVKVIREGGFRVAVLVRYSLIPPHLTTTIFAVCGMSSLTFLASAILSLPKQLVGVYLGYSLDSSVDGDSTKTERIINGVVITVGILVGFIAIHYVNKRINEVKPGVIYERRKARQHKLSSADHDSTYPVQGQV</sequence>
<evidence type="ECO:0000256" key="5">
    <source>
        <dbReference type="ARBA" id="ARBA00020673"/>
    </source>
</evidence>
<dbReference type="AlphaFoldDB" id="A0A8H5FJA0"/>
<gene>
    <name evidence="12" type="ORF">D9758_013295</name>
</gene>
<evidence type="ECO:0000256" key="9">
    <source>
        <dbReference type="ARBA" id="ARBA00023136"/>
    </source>
</evidence>
<comment type="caution">
    <text evidence="12">The sequence shown here is derived from an EMBL/GenBank/DDBJ whole genome shotgun (WGS) entry which is preliminary data.</text>
</comment>
<comment type="function">
    <text evidence="1">Golgi membrane protein involved in vesicular trafficking and spindle migration.</text>
</comment>
<dbReference type="EMBL" id="JAACJM010000186">
    <property type="protein sequence ID" value="KAF5339250.1"/>
    <property type="molecule type" value="Genomic_DNA"/>
</dbReference>
<dbReference type="InterPro" id="IPR051076">
    <property type="entry name" value="Golgi_membrane_TVP38/TMEM64"/>
</dbReference>
<feature type="domain" description="VTT" evidence="11">
    <location>
        <begin position="158"/>
        <end position="272"/>
    </location>
</feature>
<dbReference type="PANTHER" id="PTHR47549:SF2">
    <property type="entry name" value="GOLGI APPARATUS MEMBRANE PROTEIN TVP38"/>
    <property type="match status" value="1"/>
</dbReference>
<name>A0A8H5FJA0_9AGAR</name>
<keyword evidence="13" id="KW-1185">Reference proteome</keyword>
<feature type="transmembrane region" description="Helical" evidence="10">
    <location>
        <begin position="287"/>
        <end position="307"/>
    </location>
</feature>
<feature type="transmembrane region" description="Helical" evidence="10">
    <location>
        <begin position="237"/>
        <end position="260"/>
    </location>
</feature>
<dbReference type="GO" id="GO:0000139">
    <property type="term" value="C:Golgi membrane"/>
    <property type="evidence" value="ECO:0007669"/>
    <property type="project" value="UniProtKB-SubCell"/>
</dbReference>
<keyword evidence="8" id="KW-0333">Golgi apparatus</keyword>
<evidence type="ECO:0000256" key="7">
    <source>
        <dbReference type="ARBA" id="ARBA00022989"/>
    </source>
</evidence>
<organism evidence="12 13">
    <name type="scientific">Tetrapyrgos nigripes</name>
    <dbReference type="NCBI Taxonomy" id="182062"/>
    <lineage>
        <taxon>Eukaryota</taxon>
        <taxon>Fungi</taxon>
        <taxon>Dikarya</taxon>
        <taxon>Basidiomycota</taxon>
        <taxon>Agaricomycotina</taxon>
        <taxon>Agaricomycetes</taxon>
        <taxon>Agaricomycetidae</taxon>
        <taxon>Agaricales</taxon>
        <taxon>Marasmiineae</taxon>
        <taxon>Marasmiaceae</taxon>
        <taxon>Tetrapyrgos</taxon>
    </lineage>
</organism>
<evidence type="ECO:0000256" key="8">
    <source>
        <dbReference type="ARBA" id="ARBA00023034"/>
    </source>
</evidence>
<feature type="transmembrane region" description="Helical" evidence="10">
    <location>
        <begin position="102"/>
        <end position="119"/>
    </location>
</feature>
<feature type="transmembrane region" description="Helical" evidence="10">
    <location>
        <begin position="175"/>
        <end position="197"/>
    </location>
</feature>
<evidence type="ECO:0000256" key="3">
    <source>
        <dbReference type="ARBA" id="ARBA00008640"/>
    </source>
</evidence>
<feature type="transmembrane region" description="Helical" evidence="10">
    <location>
        <begin position="140"/>
        <end position="169"/>
    </location>
</feature>
<evidence type="ECO:0000256" key="4">
    <source>
        <dbReference type="ARBA" id="ARBA00013533"/>
    </source>
</evidence>
<evidence type="ECO:0000256" key="6">
    <source>
        <dbReference type="ARBA" id="ARBA00022692"/>
    </source>
</evidence>
<keyword evidence="9 10" id="KW-0472">Membrane</keyword>
<evidence type="ECO:0000256" key="10">
    <source>
        <dbReference type="SAM" id="Phobius"/>
    </source>
</evidence>
<comment type="similarity">
    <text evidence="3">Belongs to the TVP38/TMEM64 family.</text>
</comment>
<accession>A0A8H5FJA0</accession>
<evidence type="ECO:0000256" key="1">
    <source>
        <dbReference type="ARBA" id="ARBA00002978"/>
    </source>
</evidence>
<evidence type="ECO:0000313" key="12">
    <source>
        <dbReference type="EMBL" id="KAF5339250.1"/>
    </source>
</evidence>
<keyword evidence="6 10" id="KW-0812">Transmembrane</keyword>
<comment type="subcellular location">
    <subcellularLocation>
        <location evidence="2">Golgi apparatus membrane</location>
        <topology evidence="2">Multi-pass membrane protein</topology>
    </subcellularLocation>
</comment>
<dbReference type="Pfam" id="PF09335">
    <property type="entry name" value="VTT_dom"/>
    <property type="match status" value="1"/>
</dbReference>
<dbReference type="InterPro" id="IPR032816">
    <property type="entry name" value="VTT_dom"/>
</dbReference>
<evidence type="ECO:0000313" key="13">
    <source>
        <dbReference type="Proteomes" id="UP000559256"/>
    </source>
</evidence>
<dbReference type="Proteomes" id="UP000559256">
    <property type="component" value="Unassembled WGS sequence"/>
</dbReference>
<evidence type="ECO:0000256" key="2">
    <source>
        <dbReference type="ARBA" id="ARBA00004653"/>
    </source>
</evidence>